<keyword evidence="1 3" id="KW-0547">Nucleotide-binding</keyword>
<feature type="compositionally biased region" description="Basic and acidic residues" evidence="4">
    <location>
        <begin position="496"/>
        <end position="505"/>
    </location>
</feature>
<name>F0YLE4_AURAN</name>
<gene>
    <name evidence="6" type="ORF">AURANDRAFT_67511</name>
</gene>
<dbReference type="KEGG" id="aaf:AURANDRAFT_67511"/>
<reference evidence="6 7" key="1">
    <citation type="journal article" date="2011" name="Proc. Natl. Acad. Sci. U.S.A.">
        <title>Niche of harmful alga Aureococcus anophagefferens revealed through ecogenomics.</title>
        <authorList>
            <person name="Gobler C.J."/>
            <person name="Berry D.L."/>
            <person name="Dyhrman S.T."/>
            <person name="Wilhelm S.W."/>
            <person name="Salamov A."/>
            <person name="Lobanov A.V."/>
            <person name="Zhang Y."/>
            <person name="Collier J.L."/>
            <person name="Wurch L.L."/>
            <person name="Kustka A.B."/>
            <person name="Dill B.D."/>
            <person name="Shah M."/>
            <person name="VerBerkmoes N.C."/>
            <person name="Kuo A."/>
            <person name="Terry A."/>
            <person name="Pangilinan J."/>
            <person name="Lindquist E.A."/>
            <person name="Lucas S."/>
            <person name="Paulsen I.T."/>
            <person name="Hattenrath-Lehmann T.K."/>
            <person name="Talmage S.C."/>
            <person name="Walker E.A."/>
            <person name="Koch F."/>
            <person name="Burson A.M."/>
            <person name="Marcoval M.A."/>
            <person name="Tang Y.Z."/>
            <person name="Lecleir G.R."/>
            <person name="Coyne K.J."/>
            <person name="Berg G.M."/>
            <person name="Bertrand E.M."/>
            <person name="Saito M.A."/>
            <person name="Gladyshev V.N."/>
            <person name="Grigoriev I.V."/>
        </authorList>
    </citation>
    <scope>NUCLEOTIDE SEQUENCE [LARGE SCALE GENOMIC DNA]</scope>
    <source>
        <strain evidence="7">CCMP 1984</strain>
    </source>
</reference>
<dbReference type="InterPro" id="IPR005144">
    <property type="entry name" value="ATP-cone_dom"/>
</dbReference>
<sequence length="739" mass="81343">MGFGPWRALSTSSRTAEGAPRTWPVLRAARRRCRRSPLVGGRRWTLAESLNVGDFVALETGDYWRPQREGGGSTHAFLLARVMEQRGSGGKGYVVADDRATRTHDNEEYRPGDPVVLVRLFDRTGADTRRFTVRIYRANGRSVLRKLDSGDGREDQPVVGGTTAVAPRATFVFCSPTRSSFLSGRLPIQHSQRRPRRLECRERRGRGDRHQHDRAGNAWAGAYEEKLFKAEATAIIGDFAAAAADGDDARLFLYYASHLSHTPMQVEQHVLDAFLNESATLSLPGLGYAAMTNALDAAVANRDNSRETVSFDKIAKRFKQLINGDSKKKPLKVDWISLTQKICGEMYSGVHTHELDELAAQTCASLITECASGVVSLTPLNGVSVNIVFNSVSIDAGRGERAALDRLAGHVADGERHADRSTRSRSDRHGHALGDGRDAIVPRAEGERVAVEGEAGDVGARRRAEGRLRREDEVDEPGLVVVEARRARSDGDIAALDDGRAEGRGVDGATAGTERGLELRERRRVGVERRARQRQPPPAHRREVRRSGRRGVEGQEAAAAAARGAAVRKGPGRRKDAFEGRAARVVVQVVARVHAVARRRQGREPEGRVGPQDVRARADDRVEAAQGGAEAVDGDRELGLRYQLTTPESRPAQNEWSKQLLQHRVNEACEPPALANRQLEGCSATTSTRSKFMIERQNHQFARVRDPNWPIEPKQAHFRWNRVVSRGSRGTTPTTTTTT</sequence>
<evidence type="ECO:0000256" key="4">
    <source>
        <dbReference type="SAM" id="MobiDB-lite"/>
    </source>
</evidence>
<dbReference type="RefSeq" id="XP_009041209.1">
    <property type="nucleotide sequence ID" value="XM_009042961.1"/>
</dbReference>
<dbReference type="InterPro" id="IPR017850">
    <property type="entry name" value="Alkaline_phosphatase_core_sf"/>
</dbReference>
<dbReference type="AlphaFoldDB" id="F0YLE4"/>
<dbReference type="InterPro" id="IPR008926">
    <property type="entry name" value="RNR_R1-su_N"/>
</dbReference>
<feature type="region of interest" description="Disordered" evidence="4">
    <location>
        <begin position="496"/>
        <end position="577"/>
    </location>
</feature>
<dbReference type="GeneID" id="20226277"/>
<dbReference type="Proteomes" id="UP000002729">
    <property type="component" value="Unassembled WGS sequence"/>
</dbReference>
<protein>
    <recommendedName>
        <fullName evidence="5">ATP-cone domain-containing protein</fullName>
    </recommendedName>
</protein>
<feature type="compositionally biased region" description="Basic and acidic residues" evidence="4">
    <location>
        <begin position="515"/>
        <end position="530"/>
    </location>
</feature>
<dbReference type="InParanoid" id="F0YLE4"/>
<feature type="region of interest" description="Disordered" evidence="4">
    <location>
        <begin position="1"/>
        <end position="20"/>
    </location>
</feature>
<keyword evidence="7" id="KW-1185">Reference proteome</keyword>
<dbReference type="PROSITE" id="PS51161">
    <property type="entry name" value="ATP_CONE"/>
    <property type="match status" value="1"/>
</dbReference>
<dbReference type="GO" id="GO:0005524">
    <property type="term" value="F:ATP binding"/>
    <property type="evidence" value="ECO:0007669"/>
    <property type="project" value="UniProtKB-UniRule"/>
</dbReference>
<accession>F0YLE4</accession>
<organism evidence="7">
    <name type="scientific">Aureococcus anophagefferens</name>
    <name type="common">Harmful bloom alga</name>
    <dbReference type="NCBI Taxonomy" id="44056"/>
    <lineage>
        <taxon>Eukaryota</taxon>
        <taxon>Sar</taxon>
        <taxon>Stramenopiles</taxon>
        <taxon>Ochrophyta</taxon>
        <taxon>Pelagophyceae</taxon>
        <taxon>Pelagomonadales</taxon>
        <taxon>Pelagomonadaceae</taxon>
        <taxon>Aureococcus</taxon>
    </lineage>
</organism>
<evidence type="ECO:0000313" key="7">
    <source>
        <dbReference type="Proteomes" id="UP000002729"/>
    </source>
</evidence>
<evidence type="ECO:0000313" key="6">
    <source>
        <dbReference type="EMBL" id="EGB04084.1"/>
    </source>
</evidence>
<evidence type="ECO:0000256" key="3">
    <source>
        <dbReference type="PROSITE-ProRule" id="PRU00492"/>
    </source>
</evidence>
<dbReference type="EMBL" id="GL833156">
    <property type="protein sequence ID" value="EGB04084.1"/>
    <property type="molecule type" value="Genomic_DNA"/>
</dbReference>
<evidence type="ECO:0000256" key="1">
    <source>
        <dbReference type="ARBA" id="ARBA00022741"/>
    </source>
</evidence>
<evidence type="ECO:0000256" key="2">
    <source>
        <dbReference type="ARBA" id="ARBA00022840"/>
    </source>
</evidence>
<feature type="domain" description="ATP-cone" evidence="5">
    <location>
        <begin position="297"/>
        <end position="420"/>
    </location>
</feature>
<dbReference type="SUPFAM" id="SSF53649">
    <property type="entry name" value="Alkaline phosphatase-like"/>
    <property type="match status" value="1"/>
</dbReference>
<feature type="region of interest" description="Disordered" evidence="4">
    <location>
        <begin position="192"/>
        <end position="215"/>
    </location>
</feature>
<proteinExistence type="predicted"/>
<feature type="compositionally biased region" description="Low complexity" evidence="4">
    <location>
        <begin position="554"/>
        <end position="569"/>
    </location>
</feature>
<feature type="region of interest" description="Disordered" evidence="4">
    <location>
        <begin position="411"/>
        <end position="437"/>
    </location>
</feature>
<evidence type="ECO:0000259" key="5">
    <source>
        <dbReference type="PROSITE" id="PS51161"/>
    </source>
</evidence>
<dbReference type="SUPFAM" id="SSF48168">
    <property type="entry name" value="R1 subunit of ribonucleotide reductase, N-terminal domain"/>
    <property type="match status" value="1"/>
</dbReference>
<keyword evidence="2 3" id="KW-0067">ATP-binding</keyword>